<evidence type="ECO:0000313" key="1">
    <source>
        <dbReference type="EMBL" id="RLU57417.1"/>
    </source>
</evidence>
<dbReference type="STRING" id="1346.BMF34_04020"/>
<dbReference type="Gene3D" id="3.40.50.1820">
    <property type="entry name" value="alpha/beta hydrolase"/>
    <property type="match status" value="1"/>
</dbReference>
<evidence type="ECO:0000313" key="2">
    <source>
        <dbReference type="Proteomes" id="UP000269148"/>
    </source>
</evidence>
<dbReference type="EMBL" id="QLQD01000041">
    <property type="protein sequence ID" value="RLU57417.1"/>
    <property type="molecule type" value="Genomic_DNA"/>
</dbReference>
<dbReference type="Pfam" id="PF11187">
    <property type="entry name" value="Mbeg1-like"/>
    <property type="match status" value="1"/>
</dbReference>
<dbReference type="InterPro" id="IPR029058">
    <property type="entry name" value="AB_hydrolase_fold"/>
</dbReference>
<dbReference type="AlphaFoldDB" id="A0A3L8GLH1"/>
<name>A0A3L8GLH1_STRIN</name>
<dbReference type="OrthoDB" id="9769481at2"/>
<proteinExistence type="predicted"/>
<dbReference type="SUPFAM" id="SSF53474">
    <property type="entry name" value="alpha/beta-Hydrolases"/>
    <property type="match status" value="1"/>
</dbReference>
<organism evidence="1 2">
    <name type="scientific">Streptococcus iniae</name>
    <name type="common">Streptococcus shiloi</name>
    <dbReference type="NCBI Taxonomy" id="1346"/>
    <lineage>
        <taxon>Bacteria</taxon>
        <taxon>Bacillati</taxon>
        <taxon>Bacillota</taxon>
        <taxon>Bacilli</taxon>
        <taxon>Lactobacillales</taxon>
        <taxon>Streptococcaceae</taxon>
        <taxon>Streptococcus</taxon>
    </lineage>
</organism>
<gene>
    <name evidence="1" type="ORF">DIY07_04325</name>
</gene>
<dbReference type="InterPro" id="IPR024499">
    <property type="entry name" value="Mbeg1-like"/>
</dbReference>
<comment type="caution">
    <text evidence="1">The sequence shown here is derived from an EMBL/GenBank/DDBJ whole genome shotgun (WGS) entry which is preliminary data.</text>
</comment>
<reference evidence="1 2" key="1">
    <citation type="submission" date="2018-06" db="EMBL/GenBank/DDBJ databases">
        <title>Mutators as drivers of adaptation in pathogenic bacteria and a risk factor for host jumps and vaccine escape.</title>
        <authorList>
            <person name="Barnes A.C."/>
            <person name="Silayeva O."/>
        </authorList>
    </citation>
    <scope>NUCLEOTIDE SEQUENCE [LARGE SCALE GENOMIC DNA]</scope>
    <source>
        <strain evidence="1 2">QMA0445</strain>
    </source>
</reference>
<accession>A0A3L8GLH1</accession>
<sequence>MPLNELDIAAINEIGYLSFDDLVEESVDASGVFDLSKMLVNDKDDTKASVYNFLITKERVALFCAIRDSKRFNDLSLSHYVNEVDPEFEKQFAAMVFTIPEINHTQMIFRGTDDSLIGWKEDFKLTYMKEVAANRSALSYLNAYLMNHPNKELVLSGHSKGGHLALYAAAFLASDLQEQLTVIYLLDSPGLAEEFLQREGYRAIRKRLRVIRPQESVVGVMLYCDVKPRIVKSASFGLLQHKTCNWQVSLDGQFEQATQASHLSKTLELVFKDWTKQLSKRDLKLVCDSLFDALISSGITSLNAFTLNDKAFVTFFQIIGSLHSLDQSKKSIIMKSVQQLIIDYTGYRKREVTEKIQLTLSKYLKKTKAKSKGE</sequence>
<dbReference type="Proteomes" id="UP000269148">
    <property type="component" value="Unassembled WGS sequence"/>
</dbReference>
<protein>
    <submittedName>
        <fullName evidence="1">DUF2974 domain-containing protein</fullName>
    </submittedName>
</protein>